<dbReference type="Proteomes" id="UP000324800">
    <property type="component" value="Unassembled WGS sequence"/>
</dbReference>
<evidence type="ECO:0000313" key="2">
    <source>
        <dbReference type="Proteomes" id="UP000324800"/>
    </source>
</evidence>
<dbReference type="AlphaFoldDB" id="A0A5J4VEM4"/>
<name>A0A5J4VEM4_9EUKA</name>
<gene>
    <name evidence="1" type="ORF">EZS28_023574</name>
</gene>
<protein>
    <submittedName>
        <fullName evidence="1">Uncharacterized protein</fullName>
    </submittedName>
</protein>
<sequence>MMELYKEVMKELHPNNNNNNQLNNKYMKSLGLMLSVLRLKELEDKISKVVVMRRKKIVKVKRIRKQLIIRIDRE</sequence>
<accession>A0A5J4VEM4</accession>
<proteinExistence type="predicted"/>
<evidence type="ECO:0000313" key="1">
    <source>
        <dbReference type="EMBL" id="KAA6380899.1"/>
    </source>
</evidence>
<reference evidence="1 2" key="1">
    <citation type="submission" date="2019-03" db="EMBL/GenBank/DDBJ databases">
        <title>Single cell metagenomics reveals metabolic interactions within the superorganism composed of flagellate Streblomastix strix and complex community of Bacteroidetes bacteria on its surface.</title>
        <authorList>
            <person name="Treitli S.C."/>
            <person name="Kolisko M."/>
            <person name="Husnik F."/>
            <person name="Keeling P."/>
            <person name="Hampl V."/>
        </authorList>
    </citation>
    <scope>NUCLEOTIDE SEQUENCE [LARGE SCALE GENOMIC DNA]</scope>
    <source>
        <strain evidence="1">ST1C</strain>
    </source>
</reference>
<comment type="caution">
    <text evidence="1">The sequence shown here is derived from an EMBL/GenBank/DDBJ whole genome shotgun (WGS) entry which is preliminary data.</text>
</comment>
<dbReference type="EMBL" id="SNRW01007649">
    <property type="protein sequence ID" value="KAA6380899.1"/>
    <property type="molecule type" value="Genomic_DNA"/>
</dbReference>
<organism evidence="1 2">
    <name type="scientific">Streblomastix strix</name>
    <dbReference type="NCBI Taxonomy" id="222440"/>
    <lineage>
        <taxon>Eukaryota</taxon>
        <taxon>Metamonada</taxon>
        <taxon>Preaxostyla</taxon>
        <taxon>Oxymonadida</taxon>
        <taxon>Streblomastigidae</taxon>
        <taxon>Streblomastix</taxon>
    </lineage>
</organism>